<dbReference type="Proteomes" id="UP001165083">
    <property type="component" value="Unassembled WGS sequence"/>
</dbReference>
<comment type="caution">
    <text evidence="2">The sequence shown here is derived from an EMBL/GenBank/DDBJ whole genome shotgun (WGS) entry which is preliminary data.</text>
</comment>
<protein>
    <submittedName>
        <fullName evidence="2">Unnamed protein product</fullName>
    </submittedName>
</protein>
<dbReference type="OrthoDB" id="20198at2759"/>
<dbReference type="InterPro" id="IPR051466">
    <property type="entry name" value="D-amino_acid_metab_enzyme"/>
</dbReference>
<reference evidence="2" key="1">
    <citation type="submission" date="2023-04" db="EMBL/GenBank/DDBJ databases">
        <title>Phytophthora lilii NBRC 32176.</title>
        <authorList>
            <person name="Ichikawa N."/>
            <person name="Sato H."/>
            <person name="Tonouchi N."/>
        </authorList>
    </citation>
    <scope>NUCLEOTIDE SEQUENCE</scope>
    <source>
        <strain evidence="2">NBRC 32176</strain>
    </source>
</reference>
<dbReference type="Pfam" id="PF01168">
    <property type="entry name" value="Ala_racemase_N"/>
    <property type="match status" value="1"/>
</dbReference>
<dbReference type="InterPro" id="IPR029066">
    <property type="entry name" value="PLP-binding_barrel"/>
</dbReference>
<dbReference type="AlphaFoldDB" id="A0A9W6YJL2"/>
<proteinExistence type="predicted"/>
<evidence type="ECO:0000313" key="2">
    <source>
        <dbReference type="EMBL" id="GMF65191.1"/>
    </source>
</evidence>
<feature type="domain" description="Alanine racemase N-terminal" evidence="1">
    <location>
        <begin position="12"/>
        <end position="176"/>
    </location>
</feature>
<dbReference type="PANTHER" id="PTHR28004">
    <property type="entry name" value="ZGC:162816-RELATED"/>
    <property type="match status" value="1"/>
</dbReference>
<evidence type="ECO:0000313" key="3">
    <source>
        <dbReference type="Proteomes" id="UP001165083"/>
    </source>
</evidence>
<sequence>MSAWMSTPSVVVDEKRLRTNISRMQALAAANKVQLRPHIKTHKTAEIAQLQLEAGACGITVSKPSEALEFFRAGIPSLRSILLAYPVIDSRKLKPLVEASKQFGIEFLLTVDSSKGIDAVEEAALQYGHPVKLLIHVDVGYHRVGVDKDDPCTLEMAKRIQQSHVLRFAGILSHAGMLVI</sequence>
<name>A0A9W6YJL2_9STRA</name>
<organism evidence="2 3">
    <name type="scientific">Phytophthora lilii</name>
    <dbReference type="NCBI Taxonomy" id="2077276"/>
    <lineage>
        <taxon>Eukaryota</taxon>
        <taxon>Sar</taxon>
        <taxon>Stramenopiles</taxon>
        <taxon>Oomycota</taxon>
        <taxon>Peronosporomycetes</taxon>
        <taxon>Peronosporales</taxon>
        <taxon>Peronosporaceae</taxon>
        <taxon>Phytophthora</taxon>
    </lineage>
</organism>
<gene>
    <name evidence="2" type="ORF">Plil01_001789600</name>
</gene>
<keyword evidence="3" id="KW-1185">Reference proteome</keyword>
<dbReference type="InterPro" id="IPR001608">
    <property type="entry name" value="Ala_racemase_N"/>
</dbReference>
<accession>A0A9W6YJL2</accession>
<dbReference type="GO" id="GO:0008721">
    <property type="term" value="F:D-serine ammonia-lyase activity"/>
    <property type="evidence" value="ECO:0007669"/>
    <property type="project" value="TreeGrafter"/>
</dbReference>
<dbReference type="Gene3D" id="3.20.20.10">
    <property type="entry name" value="Alanine racemase"/>
    <property type="match status" value="1"/>
</dbReference>
<evidence type="ECO:0000259" key="1">
    <source>
        <dbReference type="Pfam" id="PF01168"/>
    </source>
</evidence>
<dbReference type="SUPFAM" id="SSF51419">
    <property type="entry name" value="PLP-binding barrel"/>
    <property type="match status" value="1"/>
</dbReference>
<dbReference type="EMBL" id="BSXW01012450">
    <property type="protein sequence ID" value="GMF65191.1"/>
    <property type="molecule type" value="Genomic_DNA"/>
</dbReference>
<dbReference type="GO" id="GO:0036088">
    <property type="term" value="P:D-serine catabolic process"/>
    <property type="evidence" value="ECO:0007669"/>
    <property type="project" value="TreeGrafter"/>
</dbReference>
<dbReference type="PANTHER" id="PTHR28004:SF2">
    <property type="entry name" value="D-SERINE DEHYDRATASE"/>
    <property type="match status" value="1"/>
</dbReference>